<reference evidence="3" key="1">
    <citation type="submission" date="2016-10" db="EMBL/GenBank/DDBJ databases">
        <authorList>
            <person name="Varghese N."/>
            <person name="Submissions S."/>
        </authorList>
    </citation>
    <scope>NUCLEOTIDE SEQUENCE [LARGE SCALE GENOMIC DNA]</scope>
    <source>
        <strain evidence="3">DSM 24740</strain>
    </source>
</reference>
<feature type="signal peptide" evidence="1">
    <location>
        <begin position="1"/>
        <end position="22"/>
    </location>
</feature>
<keyword evidence="1" id="KW-0732">Signal</keyword>
<name>A0A1H9JKJ3_9BACT</name>
<proteinExistence type="predicted"/>
<dbReference type="EMBL" id="FOFB01000017">
    <property type="protein sequence ID" value="SEQ87317.1"/>
    <property type="molecule type" value="Genomic_DNA"/>
</dbReference>
<dbReference type="OrthoDB" id="163809at2"/>
<keyword evidence="3" id="KW-1185">Reference proteome</keyword>
<evidence type="ECO:0000313" key="2">
    <source>
        <dbReference type="EMBL" id="SEQ87317.1"/>
    </source>
</evidence>
<dbReference type="RefSeq" id="WP_090170182.1">
    <property type="nucleotide sequence ID" value="NZ_FOFB01000017.1"/>
</dbReference>
<sequence length="145" mass="15337">MFMRLAAILCVLLAFSCTKKVAEVAVGGGPMTTTTYGEQAEVMVGSGLVVTKTPSAFTFMEVLSDSRCPKGVDCIRAGEAIVRVVLADGSEQNVKINADGKNRASFAVPDGSVEILGLEPYPEARVKINPAGYRLKVRITKAAVQ</sequence>
<accession>A0A1H9JKJ3</accession>
<dbReference type="STRING" id="478744.SAMN05444359_117115"/>
<gene>
    <name evidence="2" type="ORF">SAMN05444359_117115</name>
</gene>
<evidence type="ECO:0000256" key="1">
    <source>
        <dbReference type="SAM" id="SignalP"/>
    </source>
</evidence>
<feature type="chain" id="PRO_5011434805" evidence="1">
    <location>
        <begin position="23"/>
        <end position="145"/>
    </location>
</feature>
<evidence type="ECO:0000313" key="3">
    <source>
        <dbReference type="Proteomes" id="UP000199021"/>
    </source>
</evidence>
<protein>
    <submittedName>
        <fullName evidence="2">Uncharacterized protein</fullName>
    </submittedName>
</protein>
<dbReference type="PROSITE" id="PS51257">
    <property type="entry name" value="PROKAR_LIPOPROTEIN"/>
    <property type="match status" value="1"/>
</dbReference>
<dbReference type="Proteomes" id="UP000199021">
    <property type="component" value="Unassembled WGS sequence"/>
</dbReference>
<dbReference type="AlphaFoldDB" id="A0A1H9JKJ3"/>
<organism evidence="2 3">
    <name type="scientific">Neolewinella agarilytica</name>
    <dbReference type="NCBI Taxonomy" id="478744"/>
    <lineage>
        <taxon>Bacteria</taxon>
        <taxon>Pseudomonadati</taxon>
        <taxon>Bacteroidota</taxon>
        <taxon>Saprospiria</taxon>
        <taxon>Saprospirales</taxon>
        <taxon>Lewinellaceae</taxon>
        <taxon>Neolewinella</taxon>
    </lineage>
</organism>
<dbReference type="InParanoid" id="A0A1H9JKJ3"/>